<evidence type="ECO:0008006" key="3">
    <source>
        <dbReference type="Google" id="ProtNLM"/>
    </source>
</evidence>
<proteinExistence type="predicted"/>
<gene>
    <name evidence="1" type="ORF">ONZ52_11880</name>
</gene>
<comment type="caution">
    <text evidence="1">The sequence shown here is derived from an EMBL/GenBank/DDBJ whole genome shotgun (WGS) entry which is preliminary data.</text>
</comment>
<name>A0ABT3KGE8_9GAMM</name>
<dbReference type="Gene3D" id="3.70.10.10">
    <property type="match status" value="1"/>
</dbReference>
<protein>
    <recommendedName>
        <fullName evidence="3">DNA polymerase III beta sliding clamp central domain-containing protein</fullName>
    </recommendedName>
</protein>
<dbReference type="Gene3D" id="3.10.150.10">
    <property type="entry name" value="DNA Polymerase III, subunit A, domain 2"/>
    <property type="match status" value="1"/>
</dbReference>
<keyword evidence="2" id="KW-1185">Reference proteome</keyword>
<reference evidence="1" key="1">
    <citation type="submission" date="2022-11" db="EMBL/GenBank/DDBJ databases">
        <title>Marinomonas sp. nov., isolated from marine algae.</title>
        <authorList>
            <person name="Choi D.G."/>
            <person name="Kim J.M."/>
            <person name="Lee J.K."/>
            <person name="Baek J.H."/>
            <person name="Jeon C.O."/>
        </authorList>
    </citation>
    <scope>NUCLEOTIDE SEQUENCE</scope>
    <source>
        <strain evidence="1">KJ51-3</strain>
    </source>
</reference>
<dbReference type="EMBL" id="JAPEUL010000007">
    <property type="protein sequence ID" value="MCW4629616.1"/>
    <property type="molecule type" value="Genomic_DNA"/>
</dbReference>
<dbReference type="Proteomes" id="UP001431181">
    <property type="component" value="Unassembled WGS sequence"/>
</dbReference>
<accession>A0ABT3KGE8</accession>
<dbReference type="RefSeq" id="WP_265218825.1">
    <property type="nucleotide sequence ID" value="NZ_JAPEUL010000007.1"/>
</dbReference>
<evidence type="ECO:0000313" key="1">
    <source>
        <dbReference type="EMBL" id="MCW4629616.1"/>
    </source>
</evidence>
<evidence type="ECO:0000313" key="2">
    <source>
        <dbReference type="Proteomes" id="UP001431181"/>
    </source>
</evidence>
<organism evidence="1 2">
    <name type="scientific">Marinomonas rhodophyticola</name>
    <dbReference type="NCBI Taxonomy" id="2992803"/>
    <lineage>
        <taxon>Bacteria</taxon>
        <taxon>Pseudomonadati</taxon>
        <taxon>Pseudomonadota</taxon>
        <taxon>Gammaproteobacteria</taxon>
        <taxon>Oceanospirillales</taxon>
        <taxon>Oceanospirillaceae</taxon>
        <taxon>Marinomonas</taxon>
    </lineage>
</organism>
<sequence length="199" mass="22557">MLIPIKPENYKDITIEQPEFERLSIPAKIIRAAQLFRAKKDVRFYLKGILLDPQGYISATNGHIAIRIECEECKRLSKQMIIDIKGRKIPKKATKLDLVSMSSKHGVILMNGASDEVRSFSVIDHKFPDMNKVMRTLPPSPAKEIQVDPSYMKEIAKARSILGFKKGPIIMKFNDGDPIEINIPSSEFAAKIVLMPMKY</sequence>